<dbReference type="WBParaSite" id="HCON_00140670-00001">
    <property type="protein sequence ID" value="HCON_00140670-00001"/>
    <property type="gene ID" value="HCON_00140670"/>
</dbReference>
<evidence type="ECO:0000313" key="2">
    <source>
        <dbReference type="Proteomes" id="UP000025227"/>
    </source>
</evidence>
<sequence>MAITWFNANFVKKTLQVDSGQIRKKELPFPNRNDMDGNLPMADLHGKRPQGAPKKRWRDVIKKDFAEAKVMAEDAEDRKKWRRLTRIADPVTARD</sequence>
<dbReference type="Proteomes" id="UP000025227">
    <property type="component" value="Unplaced"/>
</dbReference>
<proteinExistence type="predicted"/>
<protein>
    <submittedName>
        <fullName evidence="3">DUF1992 domain-containing protein</fullName>
    </submittedName>
</protein>
<name>A0A7I5ECI3_HAECO</name>
<organism evidence="2 3">
    <name type="scientific">Haemonchus contortus</name>
    <name type="common">Barber pole worm</name>
    <dbReference type="NCBI Taxonomy" id="6289"/>
    <lineage>
        <taxon>Eukaryota</taxon>
        <taxon>Metazoa</taxon>
        <taxon>Ecdysozoa</taxon>
        <taxon>Nematoda</taxon>
        <taxon>Chromadorea</taxon>
        <taxon>Rhabditida</taxon>
        <taxon>Rhabditina</taxon>
        <taxon>Rhabditomorpha</taxon>
        <taxon>Strongyloidea</taxon>
        <taxon>Trichostrongylidae</taxon>
        <taxon>Haemonchus</taxon>
    </lineage>
</organism>
<accession>A0A7I5ECI3</accession>
<feature type="region of interest" description="Disordered" evidence="1">
    <location>
        <begin position="26"/>
        <end position="56"/>
    </location>
</feature>
<reference evidence="3" key="1">
    <citation type="submission" date="2020-12" db="UniProtKB">
        <authorList>
            <consortium name="WormBaseParasite"/>
        </authorList>
    </citation>
    <scope>IDENTIFICATION</scope>
    <source>
        <strain evidence="3">MHco3</strain>
    </source>
</reference>
<dbReference type="AlphaFoldDB" id="A0A7I5ECI3"/>
<dbReference type="OrthoDB" id="5814166at2759"/>
<keyword evidence="2" id="KW-1185">Reference proteome</keyword>
<evidence type="ECO:0000313" key="3">
    <source>
        <dbReference type="WBParaSite" id="HCON_00140670-00001"/>
    </source>
</evidence>
<evidence type="ECO:0000256" key="1">
    <source>
        <dbReference type="SAM" id="MobiDB-lite"/>
    </source>
</evidence>